<organism evidence="2 3">
    <name type="scientific">Candidatus Uhrbacteria bacterium RIFCSPLOWO2_01_FULL_47_24</name>
    <dbReference type="NCBI Taxonomy" id="1802401"/>
    <lineage>
        <taxon>Bacteria</taxon>
        <taxon>Candidatus Uhriibacteriota</taxon>
    </lineage>
</organism>
<dbReference type="InterPro" id="IPR011322">
    <property type="entry name" value="N-reg_PII-like_a/b"/>
</dbReference>
<proteinExistence type="inferred from homology"/>
<dbReference type="InterPro" id="IPR004323">
    <property type="entry name" value="Ion_tolerance_CutA"/>
</dbReference>
<dbReference type="GO" id="GO:0010038">
    <property type="term" value="P:response to metal ion"/>
    <property type="evidence" value="ECO:0007669"/>
    <property type="project" value="InterPro"/>
</dbReference>
<comment type="caution">
    <text evidence="2">The sequence shown here is derived from an EMBL/GenBank/DDBJ whole genome shotgun (WGS) entry which is preliminary data.</text>
</comment>
<dbReference type="SUPFAM" id="SSF54913">
    <property type="entry name" value="GlnB-like"/>
    <property type="match status" value="1"/>
</dbReference>
<dbReference type="GO" id="GO:0005507">
    <property type="term" value="F:copper ion binding"/>
    <property type="evidence" value="ECO:0007669"/>
    <property type="project" value="TreeGrafter"/>
</dbReference>
<dbReference type="PANTHER" id="PTHR23419">
    <property type="entry name" value="DIVALENT CATION TOLERANCE CUTA-RELATED"/>
    <property type="match status" value="1"/>
</dbReference>
<dbReference type="STRING" id="1802401.A3B21_00635"/>
<gene>
    <name evidence="2" type="ORF">A3B21_00635</name>
</gene>
<dbReference type="InterPro" id="IPR015867">
    <property type="entry name" value="N-reg_PII/ATP_PRibTrfase_C"/>
</dbReference>
<dbReference type="Gene3D" id="3.30.70.120">
    <property type="match status" value="1"/>
</dbReference>
<dbReference type="EMBL" id="MGEJ01000022">
    <property type="protein sequence ID" value="OGL79883.1"/>
    <property type="molecule type" value="Genomic_DNA"/>
</dbReference>
<evidence type="ECO:0008006" key="4">
    <source>
        <dbReference type="Google" id="ProtNLM"/>
    </source>
</evidence>
<name>A0A1F7UNL1_9BACT</name>
<sequence length="101" mass="11903">MILITTTCGSRKEAEKITRMLLHEKLIVCVNMWPVRSMYLWGNKIERAGEWMVMCKTKNPLADRAARQIHKLHSYKLPIIEQWTVTRVSKGVENWISEFTQ</sequence>
<accession>A0A1F7UNL1</accession>
<reference evidence="2 3" key="1">
    <citation type="journal article" date="2016" name="Nat. Commun.">
        <title>Thousands of microbial genomes shed light on interconnected biogeochemical processes in an aquifer system.</title>
        <authorList>
            <person name="Anantharaman K."/>
            <person name="Brown C.T."/>
            <person name="Hug L.A."/>
            <person name="Sharon I."/>
            <person name="Castelle C.J."/>
            <person name="Probst A.J."/>
            <person name="Thomas B.C."/>
            <person name="Singh A."/>
            <person name="Wilkins M.J."/>
            <person name="Karaoz U."/>
            <person name="Brodie E.L."/>
            <person name="Williams K.H."/>
            <person name="Hubbard S.S."/>
            <person name="Banfield J.F."/>
        </authorList>
    </citation>
    <scope>NUCLEOTIDE SEQUENCE [LARGE SCALE GENOMIC DNA]</scope>
</reference>
<evidence type="ECO:0000313" key="2">
    <source>
        <dbReference type="EMBL" id="OGL79883.1"/>
    </source>
</evidence>
<dbReference type="Proteomes" id="UP000176897">
    <property type="component" value="Unassembled WGS sequence"/>
</dbReference>
<evidence type="ECO:0000313" key="3">
    <source>
        <dbReference type="Proteomes" id="UP000176897"/>
    </source>
</evidence>
<comment type="similarity">
    <text evidence="1">Belongs to the CutA family.</text>
</comment>
<protein>
    <recommendedName>
        <fullName evidence="4">Divalent-cation tolerance protein CutA</fullName>
    </recommendedName>
</protein>
<dbReference type="PANTHER" id="PTHR23419:SF8">
    <property type="entry name" value="FI09726P"/>
    <property type="match status" value="1"/>
</dbReference>
<dbReference type="Pfam" id="PF03091">
    <property type="entry name" value="CutA1"/>
    <property type="match status" value="1"/>
</dbReference>
<evidence type="ECO:0000256" key="1">
    <source>
        <dbReference type="ARBA" id="ARBA00010169"/>
    </source>
</evidence>
<dbReference type="AlphaFoldDB" id="A0A1F7UNL1"/>